<dbReference type="InterPro" id="IPR041616">
    <property type="entry name" value="PheRS_beta_core"/>
</dbReference>
<reference evidence="20 21" key="1">
    <citation type="submission" date="2023-01" db="EMBL/GenBank/DDBJ databases">
        <title>Genomes from the Australian National Cyanobacteria Reference Collection.</title>
        <authorList>
            <person name="Willis A."/>
            <person name="Lee E.M.F."/>
        </authorList>
    </citation>
    <scope>NUCLEOTIDE SEQUENCE [LARGE SCALE GENOMIC DNA]</scope>
    <source>
        <strain evidence="20 21">CS-1033</strain>
    </source>
</reference>
<sequence>MRISLNWLRELVEIKLSPEELAQTLTMAGFEVEEIEDRQTWANGVVVGKVLERQPHPNADKLSVCQVDIGASETLNIVCGAPNVKAGIYVPVATTGTYLPNIDLKIKPAKLRGVPSQGMICSLKELGLPSDVDGIHIFPQENLPLGSDVRPLLGLDDVILDVTATANRADALCMVGIAREVAALTGGKLSIPQPETTSVSRGASNLKLKVADTQACPAYIGTVVAQLKIAPSPDWLQQRLRAAGVRPINNVVDITNYVLWEWGQPLHAFDKDRLQSVGGGEGLTVGVRFATAGESLKTLDGVTRKLSSQNLLITVNNTPVALAGVMGGEETEVYDGTHSIVLEAALFDSVVIRRSARSVGLRSEASGRYERGVNRAELEIACNRALSLMSELAGGVIVQQEIADTRPDPSTWSRSISLRLDRVNQVLGPVDLGEDTGEITAADVERILSALGCNLTSTGEQTWRVTVPPYRYRDLEREIDLIEELARLYGYDNFCDTLPEKSEAGYLPVDQELIRKLRAILRAEGLTEVMHYSLVKPGDDRQIVLSNPLFGEYSALRTDLISGLIDAFQYNLEQGNGSLNGFDMGRIFWEEEDGLEETDAIAGIMGGDRFLGKWSKGGREQPMTWFDAKGILESVFNALNLKVEYQPDCRDQRLHPGRTASLWVGGNRLGIFGQLHPQLRQERGLPDSVYVFQLDVNVLLDAIDQDEILIPTFVAYSTYPASDRDIAFYAPVNVSVAEIEKSIHKAAKGLLESVELFDEYRGENVPPGQRSLAFRLVYRGSDRTLTDTEVEPVHNKVREALVEKFGVSLRS</sequence>
<evidence type="ECO:0000256" key="3">
    <source>
        <dbReference type="ARBA" id="ARBA00011209"/>
    </source>
</evidence>
<evidence type="ECO:0000256" key="9">
    <source>
        <dbReference type="ARBA" id="ARBA00022840"/>
    </source>
</evidence>
<dbReference type="Gene3D" id="3.30.930.10">
    <property type="entry name" value="Bira Bifunctional Protein, Domain 2"/>
    <property type="match status" value="1"/>
</dbReference>
<dbReference type="InterPro" id="IPR005121">
    <property type="entry name" value="Fdx_antiC-bd"/>
</dbReference>
<dbReference type="InterPro" id="IPR005146">
    <property type="entry name" value="B3/B4_tRNA-bd"/>
</dbReference>
<evidence type="ECO:0000256" key="7">
    <source>
        <dbReference type="ARBA" id="ARBA00022723"/>
    </source>
</evidence>
<evidence type="ECO:0000256" key="16">
    <source>
        <dbReference type="PROSITE-ProRule" id="PRU00209"/>
    </source>
</evidence>
<dbReference type="SUPFAM" id="SSF56037">
    <property type="entry name" value="PheT/TilS domain"/>
    <property type="match status" value="1"/>
</dbReference>
<proteinExistence type="inferred from homology"/>
<comment type="subunit">
    <text evidence="3 15">Tetramer of two alpha and two beta subunits.</text>
</comment>
<comment type="subcellular location">
    <subcellularLocation>
        <location evidence="1 15">Cytoplasm</location>
    </subcellularLocation>
</comment>
<dbReference type="CDD" id="cd00769">
    <property type="entry name" value="PheRS_beta_core"/>
    <property type="match status" value="1"/>
</dbReference>
<evidence type="ECO:0000256" key="14">
    <source>
        <dbReference type="ARBA" id="ARBA00049255"/>
    </source>
</evidence>
<keyword evidence="10 15" id="KW-0460">Magnesium</keyword>
<feature type="domain" description="TRNA-binding" evidence="17">
    <location>
        <begin position="39"/>
        <end position="150"/>
    </location>
</feature>
<dbReference type="Pfam" id="PF01588">
    <property type="entry name" value="tRNA_bind"/>
    <property type="match status" value="1"/>
</dbReference>
<evidence type="ECO:0000313" key="21">
    <source>
        <dbReference type="Proteomes" id="UP001212499"/>
    </source>
</evidence>
<dbReference type="InterPro" id="IPR012340">
    <property type="entry name" value="NA-bd_OB-fold"/>
</dbReference>
<dbReference type="InterPro" id="IPR004532">
    <property type="entry name" value="Phe-tRNA-ligase_IIc_bsu_bact"/>
</dbReference>
<feature type="binding site" evidence="15">
    <location>
        <position position="483"/>
    </location>
    <ligand>
        <name>Mg(2+)</name>
        <dbReference type="ChEBI" id="CHEBI:18420"/>
        <note>shared with alpha subunit</note>
    </ligand>
</feature>
<gene>
    <name evidence="15 20" type="primary">pheT</name>
    <name evidence="20" type="ORF">PN457_09700</name>
</gene>
<dbReference type="PROSITE" id="PS51447">
    <property type="entry name" value="FDX_ACB"/>
    <property type="match status" value="1"/>
</dbReference>
<evidence type="ECO:0000256" key="15">
    <source>
        <dbReference type="HAMAP-Rule" id="MF_00283"/>
    </source>
</evidence>
<dbReference type="SMART" id="SM00874">
    <property type="entry name" value="B5"/>
    <property type="match status" value="1"/>
</dbReference>
<dbReference type="Gene3D" id="3.50.40.10">
    <property type="entry name" value="Phenylalanyl-trna Synthetase, Chain B, domain 3"/>
    <property type="match status" value="1"/>
</dbReference>
<dbReference type="CDD" id="cd02796">
    <property type="entry name" value="tRNA_bind_bactPheRS"/>
    <property type="match status" value="1"/>
</dbReference>
<evidence type="ECO:0000256" key="6">
    <source>
        <dbReference type="ARBA" id="ARBA00022598"/>
    </source>
</evidence>
<dbReference type="InterPro" id="IPR045864">
    <property type="entry name" value="aa-tRNA-synth_II/BPL/LPL"/>
</dbReference>
<dbReference type="Pfam" id="PF17759">
    <property type="entry name" value="tRNA_synthFbeta"/>
    <property type="match status" value="1"/>
</dbReference>
<dbReference type="InterPro" id="IPR045060">
    <property type="entry name" value="Phe-tRNA-ligase_IIc_bsu"/>
</dbReference>
<dbReference type="NCBIfam" id="NF045760">
    <property type="entry name" value="YtpR"/>
    <property type="match status" value="1"/>
</dbReference>
<dbReference type="Pfam" id="PF03147">
    <property type="entry name" value="FDX-ACB"/>
    <property type="match status" value="1"/>
</dbReference>
<dbReference type="InterPro" id="IPR002547">
    <property type="entry name" value="tRNA-bd_dom"/>
</dbReference>
<evidence type="ECO:0000313" key="20">
    <source>
        <dbReference type="EMBL" id="MDB9539932.1"/>
    </source>
</evidence>
<keyword evidence="13 15" id="KW-0030">Aminoacyl-tRNA synthetase</keyword>
<comment type="cofactor">
    <cofactor evidence="15">
        <name>Mg(2+)</name>
        <dbReference type="ChEBI" id="CHEBI:18420"/>
    </cofactor>
    <text evidence="15">Binds 2 magnesium ions per tetramer.</text>
</comment>
<evidence type="ECO:0000256" key="12">
    <source>
        <dbReference type="ARBA" id="ARBA00022917"/>
    </source>
</evidence>
<dbReference type="Gene3D" id="2.40.50.140">
    <property type="entry name" value="Nucleic acid-binding proteins"/>
    <property type="match status" value="1"/>
</dbReference>
<dbReference type="InterPro" id="IPR009061">
    <property type="entry name" value="DNA-bd_dom_put_sf"/>
</dbReference>
<dbReference type="SUPFAM" id="SSF55681">
    <property type="entry name" value="Class II aaRS and biotin synthetases"/>
    <property type="match status" value="1"/>
</dbReference>
<dbReference type="HAMAP" id="MF_00283">
    <property type="entry name" value="Phe_tRNA_synth_beta1"/>
    <property type="match status" value="1"/>
</dbReference>
<comment type="catalytic activity">
    <reaction evidence="14 15">
        <text>tRNA(Phe) + L-phenylalanine + ATP = L-phenylalanyl-tRNA(Phe) + AMP + diphosphate + H(+)</text>
        <dbReference type="Rhea" id="RHEA:19413"/>
        <dbReference type="Rhea" id="RHEA-COMP:9668"/>
        <dbReference type="Rhea" id="RHEA-COMP:9699"/>
        <dbReference type="ChEBI" id="CHEBI:15378"/>
        <dbReference type="ChEBI" id="CHEBI:30616"/>
        <dbReference type="ChEBI" id="CHEBI:33019"/>
        <dbReference type="ChEBI" id="CHEBI:58095"/>
        <dbReference type="ChEBI" id="CHEBI:78442"/>
        <dbReference type="ChEBI" id="CHEBI:78531"/>
        <dbReference type="ChEBI" id="CHEBI:456215"/>
        <dbReference type="EC" id="6.1.1.20"/>
    </reaction>
</comment>
<dbReference type="InterPro" id="IPR033714">
    <property type="entry name" value="tRNA_bind_bactPheRS"/>
</dbReference>
<dbReference type="PANTHER" id="PTHR10947">
    <property type="entry name" value="PHENYLALANYL-TRNA SYNTHETASE BETA CHAIN AND LEUCINE-RICH REPEAT-CONTAINING PROTEIN 47"/>
    <property type="match status" value="1"/>
</dbReference>
<dbReference type="RefSeq" id="WP_271733011.1">
    <property type="nucleotide sequence ID" value="NZ_JANQDP010000108.1"/>
</dbReference>
<keyword evidence="11 16" id="KW-0694">RNA-binding</keyword>
<dbReference type="SMART" id="SM00896">
    <property type="entry name" value="FDX-ACB"/>
    <property type="match status" value="1"/>
</dbReference>
<feature type="binding site" evidence="15">
    <location>
        <position position="484"/>
    </location>
    <ligand>
        <name>Mg(2+)</name>
        <dbReference type="ChEBI" id="CHEBI:18420"/>
        <note>shared with alpha subunit</note>
    </ligand>
</feature>
<organism evidence="20 21">
    <name type="scientific">Anabaenopsis arnoldii</name>
    <dbReference type="NCBI Taxonomy" id="2152938"/>
    <lineage>
        <taxon>Bacteria</taxon>
        <taxon>Bacillati</taxon>
        <taxon>Cyanobacteriota</taxon>
        <taxon>Cyanophyceae</taxon>
        <taxon>Nostocales</taxon>
        <taxon>Nodulariaceae</taxon>
        <taxon>Anabaenopsis</taxon>
    </lineage>
</organism>
<dbReference type="Pfam" id="PF03484">
    <property type="entry name" value="B5"/>
    <property type="match status" value="1"/>
</dbReference>
<evidence type="ECO:0000256" key="11">
    <source>
        <dbReference type="ARBA" id="ARBA00022884"/>
    </source>
</evidence>
<evidence type="ECO:0000256" key="1">
    <source>
        <dbReference type="ARBA" id="ARBA00004496"/>
    </source>
</evidence>
<name>A0ABT5AT97_9CYAN</name>
<dbReference type="Proteomes" id="UP001212499">
    <property type="component" value="Unassembled WGS sequence"/>
</dbReference>
<dbReference type="Gene3D" id="3.30.70.380">
    <property type="entry name" value="Ferrodoxin-fold anticodon-binding domain"/>
    <property type="match status" value="1"/>
</dbReference>
<dbReference type="Gene3D" id="3.30.56.10">
    <property type="match status" value="2"/>
</dbReference>
<feature type="binding site" evidence="15">
    <location>
        <position position="474"/>
    </location>
    <ligand>
        <name>Mg(2+)</name>
        <dbReference type="ChEBI" id="CHEBI:18420"/>
        <note>shared with alpha subunit</note>
    </ligand>
</feature>
<keyword evidence="21" id="KW-1185">Reference proteome</keyword>
<keyword evidence="4 15" id="KW-0963">Cytoplasm</keyword>
<evidence type="ECO:0000259" key="19">
    <source>
        <dbReference type="PROSITE" id="PS51483"/>
    </source>
</evidence>
<dbReference type="SUPFAM" id="SSF46955">
    <property type="entry name" value="Putative DNA-binding domain"/>
    <property type="match status" value="1"/>
</dbReference>
<evidence type="ECO:0000256" key="5">
    <source>
        <dbReference type="ARBA" id="ARBA00022555"/>
    </source>
</evidence>
<accession>A0ABT5AT97</accession>
<dbReference type="PANTHER" id="PTHR10947:SF0">
    <property type="entry name" value="PHENYLALANINE--TRNA LIGASE BETA SUBUNIT"/>
    <property type="match status" value="1"/>
</dbReference>
<feature type="binding site" evidence="15">
    <location>
        <position position="480"/>
    </location>
    <ligand>
        <name>Mg(2+)</name>
        <dbReference type="ChEBI" id="CHEBI:18420"/>
        <note>shared with alpha subunit</note>
    </ligand>
</feature>
<dbReference type="Pfam" id="PF03483">
    <property type="entry name" value="B3_4"/>
    <property type="match status" value="1"/>
</dbReference>
<dbReference type="InterPro" id="IPR036690">
    <property type="entry name" value="Fdx_antiC-bd_sf"/>
</dbReference>
<evidence type="ECO:0000256" key="2">
    <source>
        <dbReference type="ARBA" id="ARBA00008653"/>
    </source>
</evidence>
<protein>
    <recommendedName>
        <fullName evidence="15">Phenylalanine--tRNA ligase beta subunit</fullName>
        <ecNumber evidence="15">6.1.1.20</ecNumber>
    </recommendedName>
    <alternativeName>
        <fullName evidence="15">Phenylalanyl-tRNA synthetase beta subunit</fullName>
        <shortName evidence="15">PheRS</shortName>
    </alternativeName>
</protein>
<evidence type="ECO:0000259" key="17">
    <source>
        <dbReference type="PROSITE" id="PS50886"/>
    </source>
</evidence>
<evidence type="ECO:0000256" key="10">
    <source>
        <dbReference type="ARBA" id="ARBA00022842"/>
    </source>
</evidence>
<evidence type="ECO:0000259" key="18">
    <source>
        <dbReference type="PROSITE" id="PS51447"/>
    </source>
</evidence>
<dbReference type="PROSITE" id="PS51483">
    <property type="entry name" value="B5"/>
    <property type="match status" value="1"/>
</dbReference>
<dbReference type="PROSITE" id="PS50886">
    <property type="entry name" value="TRBD"/>
    <property type="match status" value="1"/>
</dbReference>
<dbReference type="InterPro" id="IPR005147">
    <property type="entry name" value="tRNA_synthase_B5-dom"/>
</dbReference>
<dbReference type="InterPro" id="IPR020825">
    <property type="entry name" value="Phe-tRNA_synthase-like_B3/B4"/>
</dbReference>
<keyword evidence="5 16" id="KW-0820">tRNA-binding</keyword>
<comment type="similarity">
    <text evidence="2 15">Belongs to the phenylalanyl-tRNA synthetase beta subunit family. Type 1 subfamily.</text>
</comment>
<dbReference type="EC" id="6.1.1.20" evidence="15"/>
<evidence type="ECO:0000256" key="4">
    <source>
        <dbReference type="ARBA" id="ARBA00022490"/>
    </source>
</evidence>
<feature type="domain" description="FDX-ACB" evidence="18">
    <location>
        <begin position="717"/>
        <end position="810"/>
    </location>
</feature>
<feature type="domain" description="B5" evidence="19">
    <location>
        <begin position="411"/>
        <end position="496"/>
    </location>
</feature>
<dbReference type="SMART" id="SM00873">
    <property type="entry name" value="B3_4"/>
    <property type="match status" value="1"/>
</dbReference>
<dbReference type="SUPFAM" id="SSF54991">
    <property type="entry name" value="Anticodon-binding domain of PheRS"/>
    <property type="match status" value="1"/>
</dbReference>
<evidence type="ECO:0000256" key="8">
    <source>
        <dbReference type="ARBA" id="ARBA00022741"/>
    </source>
</evidence>
<dbReference type="GO" id="GO:0004826">
    <property type="term" value="F:phenylalanine-tRNA ligase activity"/>
    <property type="evidence" value="ECO:0007669"/>
    <property type="project" value="UniProtKB-EC"/>
</dbReference>
<keyword evidence="9 15" id="KW-0067">ATP-binding</keyword>
<dbReference type="SUPFAM" id="SSF50249">
    <property type="entry name" value="Nucleic acid-binding proteins"/>
    <property type="match status" value="1"/>
</dbReference>
<keyword evidence="7 15" id="KW-0479">Metal-binding</keyword>
<keyword evidence="6 15" id="KW-0436">Ligase</keyword>
<dbReference type="EMBL" id="JAQMUH010000106">
    <property type="protein sequence ID" value="MDB9539932.1"/>
    <property type="molecule type" value="Genomic_DNA"/>
</dbReference>
<dbReference type="NCBIfam" id="TIGR00472">
    <property type="entry name" value="pheT_bact"/>
    <property type="match status" value="1"/>
</dbReference>
<evidence type="ECO:0000256" key="13">
    <source>
        <dbReference type="ARBA" id="ARBA00023146"/>
    </source>
</evidence>
<keyword evidence="12 15" id="KW-0648">Protein biosynthesis</keyword>
<comment type="caution">
    <text evidence="20">The sequence shown here is derived from an EMBL/GenBank/DDBJ whole genome shotgun (WGS) entry which is preliminary data.</text>
</comment>
<keyword evidence="8 15" id="KW-0547">Nucleotide-binding</keyword>